<evidence type="ECO:0000256" key="7">
    <source>
        <dbReference type="SAM" id="Phobius"/>
    </source>
</evidence>
<dbReference type="OrthoDB" id="243053at2"/>
<evidence type="ECO:0000313" key="10">
    <source>
        <dbReference type="EMBL" id="QGQ98448.1"/>
    </source>
</evidence>
<dbReference type="GO" id="GO:0006935">
    <property type="term" value="P:chemotaxis"/>
    <property type="evidence" value="ECO:0007669"/>
    <property type="project" value="InterPro"/>
</dbReference>
<dbReference type="SUPFAM" id="SSF58104">
    <property type="entry name" value="Methyl-accepting chemotaxis protein (MCP) signaling domain"/>
    <property type="match status" value="1"/>
</dbReference>
<dbReference type="KEGG" id="ppsc:EHS13_27990"/>
<dbReference type="Gene3D" id="1.10.287.950">
    <property type="entry name" value="Methyl-accepting chemotaxis protein"/>
    <property type="match status" value="1"/>
</dbReference>
<dbReference type="InterPro" id="IPR003660">
    <property type="entry name" value="HAMP_dom"/>
</dbReference>
<dbReference type="FunFam" id="1.10.287.950:FF:000001">
    <property type="entry name" value="Methyl-accepting chemotaxis sensory transducer"/>
    <property type="match status" value="1"/>
</dbReference>
<keyword evidence="7" id="KW-0812">Transmembrane</keyword>
<evidence type="ECO:0000256" key="5">
    <source>
        <dbReference type="ARBA" id="ARBA00029447"/>
    </source>
</evidence>
<feature type="domain" description="HAMP" evidence="9">
    <location>
        <begin position="78"/>
        <end position="123"/>
    </location>
</feature>
<reference evidence="11" key="1">
    <citation type="submission" date="2018-11" db="EMBL/GenBank/DDBJ databases">
        <title>Complete genome sequence of Paenibacillus sp. ML311-T8.</title>
        <authorList>
            <person name="Nam Y.-D."/>
            <person name="Kang J."/>
            <person name="Chung W.-H."/>
            <person name="Park Y.S."/>
        </authorList>
    </citation>
    <scope>NUCLEOTIDE SEQUENCE [LARGE SCALE GENOMIC DNA]</scope>
    <source>
        <strain evidence="11">ML311-T8</strain>
    </source>
</reference>
<dbReference type="Proteomes" id="UP000426246">
    <property type="component" value="Chromosome"/>
</dbReference>
<dbReference type="Pfam" id="PF00015">
    <property type="entry name" value="MCPsignal"/>
    <property type="match status" value="1"/>
</dbReference>
<feature type="transmembrane region" description="Helical" evidence="7">
    <location>
        <begin position="45"/>
        <end position="69"/>
    </location>
</feature>
<dbReference type="RefSeq" id="WP_155703555.1">
    <property type="nucleotide sequence ID" value="NZ_CP034235.1"/>
</dbReference>
<evidence type="ECO:0000256" key="2">
    <source>
        <dbReference type="ARBA" id="ARBA00022475"/>
    </source>
</evidence>
<sequence>MEECWKNANETVARQQIGYTDYYEPWGWTFGIAAYPTEFNGSLPVIRSVLIVGIAILSLIIAFAFMWYLNIKFKLLFQMKEIAEKVSSGDLSVQPIKVNSKDEIGQVAIVFNQMIDNLKILIGQAMESSLSITAATAEISATTEDVAKGSMNQAEAAQYASELVRGLTVVVNSVSQKAQQASEITKKANQGAISGGEAIRVSINSMDKLSQRMSELEKDSIKIGDIIEVINDISDQTNLLALNAAIEAARAGEQGRGFAVVADEVRKLAERSGEATKQIALIIKGMQGSTQESVNAVNEAATLSQQTGEVLGDTVRFFAEVAQQVEEIAAASEKQATQSEEVMSQIESIAAISEQSAAASEEIASSTQSLGALTYEFNRIVMKFRL</sequence>
<gene>
    <name evidence="10" type="ORF">EHS13_27990</name>
</gene>
<evidence type="ECO:0000256" key="4">
    <source>
        <dbReference type="ARBA" id="ARBA00023224"/>
    </source>
</evidence>
<keyword evidence="2" id="KW-1003">Cell membrane</keyword>
<proteinExistence type="inferred from homology"/>
<dbReference type="CDD" id="cd11386">
    <property type="entry name" value="MCP_signal"/>
    <property type="match status" value="1"/>
</dbReference>
<dbReference type="GO" id="GO:0004888">
    <property type="term" value="F:transmembrane signaling receptor activity"/>
    <property type="evidence" value="ECO:0007669"/>
    <property type="project" value="InterPro"/>
</dbReference>
<dbReference type="Pfam" id="PF00672">
    <property type="entry name" value="HAMP"/>
    <property type="match status" value="1"/>
</dbReference>
<comment type="subcellular location">
    <subcellularLocation>
        <location evidence="1">Cell membrane</location>
    </subcellularLocation>
</comment>
<comment type="similarity">
    <text evidence="5">Belongs to the methyl-accepting chemotaxis (MCP) protein family.</text>
</comment>
<dbReference type="InterPro" id="IPR004089">
    <property type="entry name" value="MCPsignal_dom"/>
</dbReference>
<accession>A0A6B8RTB0</accession>
<dbReference type="AlphaFoldDB" id="A0A6B8RTB0"/>
<name>A0A6B8RTB0_9BACL</name>
<dbReference type="EMBL" id="CP034235">
    <property type="protein sequence ID" value="QGQ98448.1"/>
    <property type="molecule type" value="Genomic_DNA"/>
</dbReference>
<dbReference type="CDD" id="cd06225">
    <property type="entry name" value="HAMP"/>
    <property type="match status" value="1"/>
</dbReference>
<dbReference type="PRINTS" id="PR00260">
    <property type="entry name" value="CHEMTRNSDUCR"/>
</dbReference>
<organism evidence="10 11">
    <name type="scientific">Paenibacillus psychroresistens</name>
    <dbReference type="NCBI Taxonomy" id="1778678"/>
    <lineage>
        <taxon>Bacteria</taxon>
        <taxon>Bacillati</taxon>
        <taxon>Bacillota</taxon>
        <taxon>Bacilli</taxon>
        <taxon>Bacillales</taxon>
        <taxon>Paenibacillaceae</taxon>
        <taxon>Paenibacillus</taxon>
    </lineage>
</organism>
<evidence type="ECO:0000259" key="9">
    <source>
        <dbReference type="PROSITE" id="PS50885"/>
    </source>
</evidence>
<evidence type="ECO:0000259" key="8">
    <source>
        <dbReference type="PROSITE" id="PS50111"/>
    </source>
</evidence>
<feature type="domain" description="Methyl-accepting transducer" evidence="8">
    <location>
        <begin position="128"/>
        <end position="371"/>
    </location>
</feature>
<dbReference type="SMART" id="SM00283">
    <property type="entry name" value="MA"/>
    <property type="match status" value="1"/>
</dbReference>
<evidence type="ECO:0000256" key="6">
    <source>
        <dbReference type="PROSITE-ProRule" id="PRU00284"/>
    </source>
</evidence>
<keyword evidence="4 6" id="KW-0807">Transducer</keyword>
<protein>
    <submittedName>
        <fullName evidence="10">Methyl-accepting chemotaxis protein</fullName>
    </submittedName>
</protein>
<keyword evidence="11" id="KW-1185">Reference proteome</keyword>
<dbReference type="PANTHER" id="PTHR32089:SF112">
    <property type="entry name" value="LYSOZYME-LIKE PROTEIN-RELATED"/>
    <property type="match status" value="1"/>
</dbReference>
<evidence type="ECO:0000256" key="3">
    <source>
        <dbReference type="ARBA" id="ARBA00023136"/>
    </source>
</evidence>
<keyword evidence="3 7" id="KW-0472">Membrane</keyword>
<evidence type="ECO:0000256" key="1">
    <source>
        <dbReference type="ARBA" id="ARBA00004236"/>
    </source>
</evidence>
<keyword evidence="7" id="KW-1133">Transmembrane helix</keyword>
<dbReference type="PANTHER" id="PTHR32089">
    <property type="entry name" value="METHYL-ACCEPTING CHEMOTAXIS PROTEIN MCPB"/>
    <property type="match status" value="1"/>
</dbReference>
<dbReference type="PROSITE" id="PS50885">
    <property type="entry name" value="HAMP"/>
    <property type="match status" value="1"/>
</dbReference>
<dbReference type="GO" id="GO:0005886">
    <property type="term" value="C:plasma membrane"/>
    <property type="evidence" value="ECO:0007669"/>
    <property type="project" value="UniProtKB-SubCell"/>
</dbReference>
<evidence type="ECO:0000313" key="11">
    <source>
        <dbReference type="Proteomes" id="UP000426246"/>
    </source>
</evidence>
<dbReference type="PROSITE" id="PS50111">
    <property type="entry name" value="CHEMOTAXIS_TRANSDUC_2"/>
    <property type="match status" value="1"/>
</dbReference>
<dbReference type="SMART" id="SM00304">
    <property type="entry name" value="HAMP"/>
    <property type="match status" value="1"/>
</dbReference>
<dbReference type="InterPro" id="IPR004090">
    <property type="entry name" value="Chemotax_Me-accpt_rcpt"/>
</dbReference>
<dbReference type="GO" id="GO:0007165">
    <property type="term" value="P:signal transduction"/>
    <property type="evidence" value="ECO:0007669"/>
    <property type="project" value="UniProtKB-KW"/>
</dbReference>